<evidence type="ECO:0000313" key="1">
    <source>
        <dbReference type="EMBL" id="MBW4768327.1"/>
    </source>
</evidence>
<dbReference type="EMBL" id="JAHXCT010000001">
    <property type="protein sequence ID" value="MBW4768327.1"/>
    <property type="molecule type" value="Genomic_DNA"/>
</dbReference>
<dbReference type="RefSeq" id="WP_219479013.1">
    <property type="nucleotide sequence ID" value="NZ_JABZTH010000027.1"/>
</dbReference>
<name>A0ABS6Y9T0_9BACT</name>
<comment type="caution">
    <text evidence="1">The sequence shown here is derived from an EMBL/GenBank/DDBJ whole genome shotgun (WGS) entry which is preliminary data.</text>
</comment>
<proteinExistence type="predicted"/>
<accession>A0ABS6Y9T0</accession>
<sequence length="202" mass="23216">MKLAVMTHSTFFVEEDKILTTLFNEGMENLHLCKWEASPIYSERLLSLLNEDNRKRTTVHDNFYLKNEFELGGIHLDTIDTPIPEGYKGKVSRTCGDLLLLKDTVKISKYVFFSNFLLPKQENSDTKTYSLDLLEKAAKSGYINKNVYAMGNINLETIPVAKALGFGGVVLCEDLWNRFDIQNQTDYRDLIHHFQKIKRAIG</sequence>
<gene>
    <name evidence="1" type="ORF">KZO38_00895</name>
</gene>
<protein>
    <submittedName>
        <fullName evidence="1">Thiamine phosphate synthase</fullName>
    </submittedName>
</protein>
<dbReference type="Proteomes" id="UP000788426">
    <property type="component" value="Unassembled WGS sequence"/>
</dbReference>
<keyword evidence="2" id="KW-1185">Reference proteome</keyword>
<organism evidence="1 2">
    <name type="scientific">Hoylesella nanceiensis</name>
    <dbReference type="NCBI Taxonomy" id="425941"/>
    <lineage>
        <taxon>Bacteria</taxon>
        <taxon>Pseudomonadati</taxon>
        <taxon>Bacteroidota</taxon>
        <taxon>Bacteroidia</taxon>
        <taxon>Bacteroidales</taxon>
        <taxon>Prevotellaceae</taxon>
        <taxon>Hoylesella</taxon>
    </lineage>
</organism>
<evidence type="ECO:0000313" key="2">
    <source>
        <dbReference type="Proteomes" id="UP000788426"/>
    </source>
</evidence>
<reference evidence="1 2" key="1">
    <citation type="submission" date="2021-07" db="EMBL/GenBank/DDBJ databases">
        <title>Genomic diversity and antimicrobial resistance of Prevotella spp. isolated from chronic lung disease airways.</title>
        <authorList>
            <person name="Webb K.A."/>
            <person name="Olagoke O.S."/>
            <person name="Baird T."/>
            <person name="Neill J."/>
            <person name="Pham A."/>
            <person name="Wells T.J."/>
            <person name="Ramsay K.A."/>
            <person name="Bell S.C."/>
            <person name="Sarovich D.S."/>
            <person name="Price E.P."/>
        </authorList>
    </citation>
    <scope>NUCLEOTIDE SEQUENCE [LARGE SCALE GENOMIC DNA]</scope>
    <source>
        <strain evidence="1 2">SCHI0011.S.12</strain>
    </source>
</reference>